<comment type="caution">
    <text evidence="1">The sequence shown here is derived from an EMBL/GenBank/DDBJ whole genome shotgun (WGS) entry which is preliminary data.</text>
</comment>
<keyword evidence="2" id="KW-1185">Reference proteome</keyword>
<sequence length="353" mass="40551">MSNQWPALTSFIKQLHHALDKPTVQADWSFPPEYALKPEHRRQQRGWSRYGVIIPDLPYPHHFFTFLSIMSSTAALTTEADPLLQTRFGQNAMIVTGTAAKMAKHFQSYSVPKSPQSFDHPAFLKFGKEITIEGKYPDYHVAIQHNEFELDIGFKNTNQVSWFIQMPMYDHFSLLSHYEGLFNYQGVEQKISGLCTFEYAFCMSPITPQDQLGAANEKIPLDFSTYHIISLDDQTQLLLNETHLKGEKVVSRAFLRNLNGESQNLEAEFEVLSYQSRLAVAIDGRNIKLPYLFRWLIKNQRDNDEITIYGEVDTTMLYGVGNGYVGGYHFQGIYLEAVIEGRAYMEYVDRRAG</sequence>
<name>N9LFT9_9GAMM</name>
<dbReference type="AlphaFoldDB" id="N9LFT9"/>
<dbReference type="eggNOG" id="ENOG5030E13">
    <property type="taxonomic scope" value="Bacteria"/>
</dbReference>
<evidence type="ECO:0000313" key="2">
    <source>
        <dbReference type="Proteomes" id="UP000013261"/>
    </source>
</evidence>
<reference evidence="1 2" key="1">
    <citation type="submission" date="2013-02" db="EMBL/GenBank/DDBJ databases">
        <title>The Genome Sequence of Acinetobacter sp. ANC 4105.</title>
        <authorList>
            <consortium name="The Broad Institute Genome Sequencing Platform"/>
            <consortium name="The Broad Institute Genome Sequencing Center for Infectious Disease"/>
            <person name="Cerqueira G."/>
            <person name="Feldgarden M."/>
            <person name="Courvalin P."/>
            <person name="Perichon B."/>
            <person name="Grillot-Courvalin C."/>
            <person name="Clermont D."/>
            <person name="Rocha E."/>
            <person name="Yoon E.-J."/>
            <person name="Nemec A."/>
            <person name="Walker B."/>
            <person name="Young S.K."/>
            <person name="Zeng Q."/>
            <person name="Gargeya S."/>
            <person name="Fitzgerald M."/>
            <person name="Haas B."/>
            <person name="Abouelleil A."/>
            <person name="Alvarado L."/>
            <person name="Arachchi H.M."/>
            <person name="Berlin A.M."/>
            <person name="Chapman S.B."/>
            <person name="Dewar J."/>
            <person name="Goldberg J."/>
            <person name="Griggs A."/>
            <person name="Gujja S."/>
            <person name="Hansen M."/>
            <person name="Howarth C."/>
            <person name="Imamovic A."/>
            <person name="Larimer J."/>
            <person name="McCowan C."/>
            <person name="Murphy C."/>
            <person name="Neiman D."/>
            <person name="Pearson M."/>
            <person name="Priest M."/>
            <person name="Roberts A."/>
            <person name="Saif S."/>
            <person name="Shea T."/>
            <person name="Sisk P."/>
            <person name="Sykes S."/>
            <person name="Wortman J."/>
            <person name="Nusbaum C."/>
            <person name="Birren B."/>
        </authorList>
    </citation>
    <scope>NUCLEOTIDE SEQUENCE [LARGE SCALE GENOMIC DNA]</scope>
    <source>
        <strain evidence="1 2">ANC 4105</strain>
    </source>
</reference>
<dbReference type="EMBL" id="APRL01000003">
    <property type="protein sequence ID" value="ENW95073.1"/>
    <property type="molecule type" value="Genomic_DNA"/>
</dbReference>
<gene>
    <name evidence="1" type="ORF">F904_00361</name>
</gene>
<dbReference type="PATRIC" id="fig|1217703.3.peg.340"/>
<dbReference type="RefSeq" id="WP_005184027.1">
    <property type="nucleotide sequence ID" value="NZ_KB850048.1"/>
</dbReference>
<proteinExistence type="predicted"/>
<dbReference type="Pfam" id="PF20375">
    <property type="entry name" value="DUF6670"/>
    <property type="match status" value="1"/>
</dbReference>
<dbReference type="Proteomes" id="UP000013261">
    <property type="component" value="Unassembled WGS sequence"/>
</dbReference>
<evidence type="ECO:0000313" key="1">
    <source>
        <dbReference type="EMBL" id="ENW95073.1"/>
    </source>
</evidence>
<protein>
    <recommendedName>
        <fullName evidence="3">AttH domain-containing protein</fullName>
    </recommendedName>
</protein>
<evidence type="ECO:0008006" key="3">
    <source>
        <dbReference type="Google" id="ProtNLM"/>
    </source>
</evidence>
<dbReference type="InterPro" id="IPR046611">
    <property type="entry name" value="DUF6670"/>
</dbReference>
<dbReference type="OrthoDB" id="6672593at2"/>
<accession>N9LFT9</accession>
<dbReference type="HOGENOM" id="CLU_061504_1_0_6"/>
<organism evidence="1 2">
    <name type="scientific">Acinetobacter dispersus</name>
    <dbReference type="NCBI Taxonomy" id="70348"/>
    <lineage>
        <taxon>Bacteria</taxon>
        <taxon>Pseudomonadati</taxon>
        <taxon>Pseudomonadota</taxon>
        <taxon>Gammaproteobacteria</taxon>
        <taxon>Moraxellales</taxon>
        <taxon>Moraxellaceae</taxon>
        <taxon>Acinetobacter</taxon>
    </lineage>
</organism>